<reference evidence="9" key="1">
    <citation type="journal article" date="2019" name="Int. J. Syst. Evol. Microbiol.">
        <title>The Global Catalogue of Microorganisms (GCM) 10K type strain sequencing project: providing services to taxonomists for standard genome sequencing and annotation.</title>
        <authorList>
            <consortium name="The Broad Institute Genomics Platform"/>
            <consortium name="The Broad Institute Genome Sequencing Center for Infectious Disease"/>
            <person name="Wu L."/>
            <person name="Ma J."/>
        </authorList>
    </citation>
    <scope>NUCLEOTIDE SEQUENCE [LARGE SCALE GENOMIC DNA]</scope>
    <source>
        <strain evidence="9">NBRC 110140</strain>
    </source>
</reference>
<evidence type="ECO:0000256" key="3">
    <source>
        <dbReference type="ARBA" id="ARBA00022723"/>
    </source>
</evidence>
<dbReference type="PANTHER" id="PTHR11961">
    <property type="entry name" value="CYTOCHROME C"/>
    <property type="match status" value="1"/>
</dbReference>
<dbReference type="SUPFAM" id="SSF46626">
    <property type="entry name" value="Cytochrome c"/>
    <property type="match status" value="1"/>
</dbReference>
<dbReference type="RefSeq" id="WP_431355786.1">
    <property type="nucleotide sequence ID" value="NZ_BSNN01000014.1"/>
</dbReference>
<dbReference type="PROSITE" id="PS51007">
    <property type="entry name" value="CYTC"/>
    <property type="match status" value="1"/>
</dbReference>
<evidence type="ECO:0000256" key="5">
    <source>
        <dbReference type="ARBA" id="ARBA00023004"/>
    </source>
</evidence>
<gene>
    <name evidence="8" type="ORF">GCM10007939_26600</name>
</gene>
<keyword evidence="5 6" id="KW-0408">Iron</keyword>
<keyword evidence="1" id="KW-0813">Transport</keyword>
<organism evidence="8 9">
    <name type="scientific">Amylibacter marinus</name>
    <dbReference type="NCBI Taxonomy" id="1475483"/>
    <lineage>
        <taxon>Bacteria</taxon>
        <taxon>Pseudomonadati</taxon>
        <taxon>Pseudomonadota</taxon>
        <taxon>Alphaproteobacteria</taxon>
        <taxon>Rhodobacterales</taxon>
        <taxon>Paracoccaceae</taxon>
        <taxon>Amylibacter</taxon>
    </lineage>
</organism>
<dbReference type="Proteomes" id="UP001156694">
    <property type="component" value="Unassembled WGS sequence"/>
</dbReference>
<dbReference type="Gene3D" id="1.10.760.10">
    <property type="entry name" value="Cytochrome c-like domain"/>
    <property type="match status" value="1"/>
</dbReference>
<dbReference type="InterPro" id="IPR002327">
    <property type="entry name" value="Cyt_c_1A/1B"/>
</dbReference>
<dbReference type="InterPro" id="IPR036909">
    <property type="entry name" value="Cyt_c-like_dom_sf"/>
</dbReference>
<evidence type="ECO:0000256" key="1">
    <source>
        <dbReference type="ARBA" id="ARBA00022448"/>
    </source>
</evidence>
<evidence type="ECO:0000313" key="9">
    <source>
        <dbReference type="Proteomes" id="UP001156694"/>
    </source>
</evidence>
<dbReference type="Pfam" id="PF00034">
    <property type="entry name" value="Cytochrom_C"/>
    <property type="match status" value="1"/>
</dbReference>
<dbReference type="InterPro" id="IPR009056">
    <property type="entry name" value="Cyt_c-like_dom"/>
</dbReference>
<evidence type="ECO:0000256" key="6">
    <source>
        <dbReference type="PROSITE-ProRule" id="PRU00433"/>
    </source>
</evidence>
<proteinExistence type="predicted"/>
<keyword evidence="2 6" id="KW-0349">Heme</keyword>
<protein>
    <submittedName>
        <fullName evidence="8">Cytochrome c</fullName>
    </submittedName>
</protein>
<feature type="domain" description="Cytochrome c" evidence="7">
    <location>
        <begin position="75"/>
        <end position="174"/>
    </location>
</feature>
<evidence type="ECO:0000313" key="8">
    <source>
        <dbReference type="EMBL" id="GLQ36376.1"/>
    </source>
</evidence>
<evidence type="ECO:0000256" key="2">
    <source>
        <dbReference type="ARBA" id="ARBA00022617"/>
    </source>
</evidence>
<keyword evidence="4" id="KW-0249">Electron transport</keyword>
<evidence type="ECO:0000256" key="4">
    <source>
        <dbReference type="ARBA" id="ARBA00022982"/>
    </source>
</evidence>
<keyword evidence="9" id="KW-1185">Reference proteome</keyword>
<dbReference type="PRINTS" id="PR00604">
    <property type="entry name" value="CYTCHRMECIAB"/>
</dbReference>
<sequence>MEINKIVGGVCGALLVYLMLNWVGETLYHVESGGGHGEAHASESRAPASIYQLEEAASGGEVEEGPSLEELLASADAAKGAKVFSKCKACHKLEDGVNGTGPHLFNVVDRTIAGIDGYSYSPALTGIDGTWDAAALDGFIENPKKYAPGTKMGFGGLKKATDRANLIVYLQTIK</sequence>
<evidence type="ECO:0000259" key="7">
    <source>
        <dbReference type="PROSITE" id="PS51007"/>
    </source>
</evidence>
<accession>A0ABQ5VYA1</accession>
<dbReference type="EMBL" id="BSNN01000014">
    <property type="protein sequence ID" value="GLQ36376.1"/>
    <property type="molecule type" value="Genomic_DNA"/>
</dbReference>
<comment type="caution">
    <text evidence="8">The sequence shown here is derived from an EMBL/GenBank/DDBJ whole genome shotgun (WGS) entry which is preliminary data.</text>
</comment>
<keyword evidence="3 6" id="KW-0479">Metal-binding</keyword>
<name>A0ABQ5VYA1_9RHOB</name>